<organism evidence="2">
    <name type="scientific">freshwater metagenome</name>
    <dbReference type="NCBI Taxonomy" id="449393"/>
    <lineage>
        <taxon>unclassified sequences</taxon>
        <taxon>metagenomes</taxon>
        <taxon>ecological metagenomes</taxon>
    </lineage>
</organism>
<dbReference type="InterPro" id="IPR057727">
    <property type="entry name" value="WCX_dom"/>
</dbReference>
<proteinExistence type="predicted"/>
<evidence type="ECO:0000259" key="1">
    <source>
        <dbReference type="Pfam" id="PF25583"/>
    </source>
</evidence>
<reference evidence="2" key="1">
    <citation type="submission" date="2020-05" db="EMBL/GenBank/DDBJ databases">
        <authorList>
            <person name="Chiriac C."/>
            <person name="Salcher M."/>
            <person name="Ghai R."/>
            <person name="Kavagutti S V."/>
        </authorList>
    </citation>
    <scope>NUCLEOTIDE SEQUENCE</scope>
</reference>
<dbReference type="Pfam" id="PF25583">
    <property type="entry name" value="WCX"/>
    <property type="match status" value="1"/>
</dbReference>
<protein>
    <submittedName>
        <fullName evidence="2">Unannotated protein</fullName>
    </submittedName>
</protein>
<accession>A0A6J6K5P0</accession>
<feature type="domain" description="WCX" evidence="1">
    <location>
        <begin position="7"/>
        <end position="52"/>
    </location>
</feature>
<sequence length="57" mass="6511">MDDSTGGDDRIITFNYMDLELLAEELREFTLDIEVLGPKELIETMRKGLEKVVAEHA</sequence>
<name>A0A6J6K5P0_9ZZZZ</name>
<evidence type="ECO:0000313" key="2">
    <source>
        <dbReference type="EMBL" id="CAB4644662.1"/>
    </source>
</evidence>
<dbReference type="EMBL" id="CAEZWA010000086">
    <property type="protein sequence ID" value="CAB4644662.1"/>
    <property type="molecule type" value="Genomic_DNA"/>
</dbReference>
<dbReference type="AlphaFoldDB" id="A0A6J6K5P0"/>
<gene>
    <name evidence="2" type="ORF">UFOPK2165_00562</name>
</gene>